<dbReference type="Proteomes" id="UP001444625">
    <property type="component" value="Unassembled WGS sequence"/>
</dbReference>
<comment type="caution">
    <text evidence="6">The sequence shown here is derived from an EMBL/GenBank/DDBJ whole genome shotgun (WGS) entry which is preliminary data.</text>
</comment>
<proteinExistence type="inferred from homology"/>
<evidence type="ECO:0000313" key="7">
    <source>
        <dbReference type="Proteomes" id="UP001444625"/>
    </source>
</evidence>
<comment type="similarity">
    <text evidence="2 4">Belongs to the GerABKA family.</text>
</comment>
<evidence type="ECO:0000256" key="4">
    <source>
        <dbReference type="PIRNR" id="PIRNR005690"/>
    </source>
</evidence>
<evidence type="ECO:0000256" key="3">
    <source>
        <dbReference type="ARBA" id="ARBA00023136"/>
    </source>
</evidence>
<dbReference type="InterPro" id="IPR050768">
    <property type="entry name" value="UPF0353/GerABKA_families"/>
</dbReference>
<keyword evidence="3 4" id="KW-0472">Membrane</keyword>
<sequence>MKPEPFTKTSLQKLFNHSTDIEIKELKNKQSTTLYVYCKPLTDTSLAQDLTTSDYKEDDRSIYQSIQLDTIHKNELTSKYIEDAIFSGKLMLISSSETIKFYNISKSPNRQPDESVAEVSIRGPKDGFVEDITTNIGLIRKRLRTSSFVTEDYTIGKRTQTKVSLLYIKDILNKDILSDIQNRLSSIDIDILTSSSMLIEVLINQKFTLVPLMNYSGRADFVVQCLNQGRFAIVVDGAPTVLIAPTDLSLLYKTPEDDNTSFYFASLERSLRIIGLFITVFLPGFYIALITHNVGQLPLPLIATLTASRIGLPFSPLLEILLMLIMLELFKEGGARLPKGIGQTVAVIGGLIIGDAAIRGGITSPTTLVVIGITAISSFTLVNQSLAGNLFYIRVLVLLLSYFMGIYGFFISLVFIFLYISKLKSFGVPLLSNILSQNGLDILFTFFRLPLAFFRKRASSLLPKDKTRTGD</sequence>
<accession>A0ABU9XHS9</accession>
<keyword evidence="5" id="KW-1133">Transmembrane helix</keyword>
<dbReference type="Pfam" id="PF03323">
    <property type="entry name" value="GerA"/>
    <property type="match status" value="1"/>
</dbReference>
<dbReference type="PIRSF" id="PIRSF005690">
    <property type="entry name" value="GerBA"/>
    <property type="match status" value="1"/>
</dbReference>
<feature type="transmembrane region" description="Helical" evidence="5">
    <location>
        <begin position="310"/>
        <end position="329"/>
    </location>
</feature>
<evidence type="ECO:0000256" key="1">
    <source>
        <dbReference type="ARBA" id="ARBA00004141"/>
    </source>
</evidence>
<feature type="transmembrane region" description="Helical" evidence="5">
    <location>
        <begin position="364"/>
        <end position="383"/>
    </location>
</feature>
<evidence type="ECO:0000256" key="5">
    <source>
        <dbReference type="SAM" id="Phobius"/>
    </source>
</evidence>
<protein>
    <submittedName>
        <fullName evidence="6">Spore germination protein</fullName>
    </submittedName>
</protein>
<dbReference type="PANTHER" id="PTHR22550">
    <property type="entry name" value="SPORE GERMINATION PROTEIN"/>
    <property type="match status" value="1"/>
</dbReference>
<evidence type="ECO:0000256" key="2">
    <source>
        <dbReference type="ARBA" id="ARBA00005278"/>
    </source>
</evidence>
<feature type="transmembrane region" description="Helical" evidence="5">
    <location>
        <begin position="341"/>
        <end position="358"/>
    </location>
</feature>
<dbReference type="InterPro" id="IPR004995">
    <property type="entry name" value="Spore_Ger"/>
</dbReference>
<keyword evidence="7" id="KW-1185">Reference proteome</keyword>
<dbReference type="EMBL" id="JBDIML010000003">
    <property type="protein sequence ID" value="MEN2767804.1"/>
    <property type="molecule type" value="Genomic_DNA"/>
</dbReference>
<organism evidence="6 7">
    <name type="scientific">Ornithinibacillus xuwenensis</name>
    <dbReference type="NCBI Taxonomy" id="3144668"/>
    <lineage>
        <taxon>Bacteria</taxon>
        <taxon>Bacillati</taxon>
        <taxon>Bacillota</taxon>
        <taxon>Bacilli</taxon>
        <taxon>Bacillales</taxon>
        <taxon>Bacillaceae</taxon>
        <taxon>Ornithinibacillus</taxon>
    </lineage>
</organism>
<evidence type="ECO:0000313" key="6">
    <source>
        <dbReference type="EMBL" id="MEN2767804.1"/>
    </source>
</evidence>
<feature type="transmembrane region" description="Helical" evidence="5">
    <location>
        <begin position="395"/>
        <end position="420"/>
    </location>
</feature>
<gene>
    <name evidence="6" type="ORF">ABC228_11435</name>
</gene>
<reference evidence="6 7" key="1">
    <citation type="submission" date="2024-05" db="EMBL/GenBank/DDBJ databases">
        <authorList>
            <person name="Haq I."/>
            <person name="Ullah Z."/>
            <person name="Ahmad R."/>
            <person name="Li M."/>
            <person name="Tong Y."/>
        </authorList>
    </citation>
    <scope>NUCLEOTIDE SEQUENCE [LARGE SCALE GENOMIC DNA]</scope>
    <source>
        <strain evidence="6 7">16A2E</strain>
    </source>
</reference>
<name>A0ABU9XHS9_9BACI</name>
<comment type="subcellular location">
    <subcellularLocation>
        <location evidence="4">Cell membrane</location>
    </subcellularLocation>
    <subcellularLocation>
        <location evidence="1">Membrane</location>
        <topology evidence="1">Multi-pass membrane protein</topology>
    </subcellularLocation>
</comment>
<dbReference type="RefSeq" id="WP_345825271.1">
    <property type="nucleotide sequence ID" value="NZ_JBDIML010000003.1"/>
</dbReference>
<feature type="transmembrane region" description="Helical" evidence="5">
    <location>
        <begin position="271"/>
        <end position="290"/>
    </location>
</feature>
<dbReference type="PANTHER" id="PTHR22550:SF5">
    <property type="entry name" value="LEUCINE ZIPPER PROTEIN 4"/>
    <property type="match status" value="1"/>
</dbReference>
<keyword evidence="5" id="KW-0812">Transmembrane</keyword>